<dbReference type="SUPFAM" id="SSF51182">
    <property type="entry name" value="RmlC-like cupins"/>
    <property type="match status" value="1"/>
</dbReference>
<dbReference type="SUPFAM" id="SSF46689">
    <property type="entry name" value="Homeodomain-like"/>
    <property type="match status" value="2"/>
</dbReference>
<dbReference type="Gene3D" id="2.60.120.10">
    <property type="entry name" value="Jelly Rolls"/>
    <property type="match status" value="1"/>
</dbReference>
<proteinExistence type="predicted"/>
<dbReference type="InterPro" id="IPR009057">
    <property type="entry name" value="Homeodomain-like_sf"/>
</dbReference>
<dbReference type="InterPro" id="IPR011051">
    <property type="entry name" value="RmlC_Cupin_sf"/>
</dbReference>
<evidence type="ECO:0000259" key="4">
    <source>
        <dbReference type="PROSITE" id="PS01124"/>
    </source>
</evidence>
<dbReference type="InterPro" id="IPR018062">
    <property type="entry name" value="HTH_AraC-typ_CS"/>
</dbReference>
<keyword evidence="1" id="KW-0805">Transcription regulation</keyword>
<organism evidence="5 6">
    <name type="scientific">Aurantimicrobium photophilum</name>
    <dbReference type="NCBI Taxonomy" id="1987356"/>
    <lineage>
        <taxon>Bacteria</taxon>
        <taxon>Bacillati</taxon>
        <taxon>Actinomycetota</taxon>
        <taxon>Actinomycetes</taxon>
        <taxon>Micrococcales</taxon>
        <taxon>Microbacteriaceae</taxon>
        <taxon>Aurantimicrobium</taxon>
    </lineage>
</organism>
<keyword evidence="2" id="KW-0238">DNA-binding</keyword>
<dbReference type="PANTHER" id="PTHR43280">
    <property type="entry name" value="ARAC-FAMILY TRANSCRIPTIONAL REGULATOR"/>
    <property type="match status" value="1"/>
</dbReference>
<keyword evidence="6" id="KW-1185">Reference proteome</keyword>
<dbReference type="InterPro" id="IPR018060">
    <property type="entry name" value="HTH_AraC"/>
</dbReference>
<dbReference type="PROSITE" id="PS00041">
    <property type="entry name" value="HTH_ARAC_FAMILY_1"/>
    <property type="match status" value="1"/>
</dbReference>
<dbReference type="Pfam" id="PF02311">
    <property type="entry name" value="AraC_binding"/>
    <property type="match status" value="1"/>
</dbReference>
<dbReference type="AlphaFoldDB" id="A0A2Z3S4T4"/>
<keyword evidence="3" id="KW-0804">Transcription</keyword>
<evidence type="ECO:0000256" key="3">
    <source>
        <dbReference type="ARBA" id="ARBA00023163"/>
    </source>
</evidence>
<dbReference type="SMART" id="SM00342">
    <property type="entry name" value="HTH_ARAC"/>
    <property type="match status" value="1"/>
</dbReference>
<evidence type="ECO:0000256" key="2">
    <source>
        <dbReference type="ARBA" id="ARBA00023125"/>
    </source>
</evidence>
<dbReference type="InterPro" id="IPR003313">
    <property type="entry name" value="AraC-bd"/>
</dbReference>
<evidence type="ECO:0000313" key="6">
    <source>
        <dbReference type="Proteomes" id="UP000246894"/>
    </source>
</evidence>
<dbReference type="GO" id="GO:0043565">
    <property type="term" value="F:sequence-specific DNA binding"/>
    <property type="evidence" value="ECO:0007669"/>
    <property type="project" value="InterPro"/>
</dbReference>
<feature type="domain" description="HTH araC/xylS-type" evidence="4">
    <location>
        <begin position="215"/>
        <end position="313"/>
    </location>
</feature>
<evidence type="ECO:0000313" key="5">
    <source>
        <dbReference type="EMBL" id="AWR21848.1"/>
    </source>
</evidence>
<dbReference type="InterPro" id="IPR014710">
    <property type="entry name" value="RmlC-like_jellyroll"/>
</dbReference>
<dbReference type="GO" id="GO:0003700">
    <property type="term" value="F:DNA-binding transcription factor activity"/>
    <property type="evidence" value="ECO:0007669"/>
    <property type="project" value="InterPro"/>
</dbReference>
<dbReference type="EMBL" id="CP023994">
    <property type="protein sequence ID" value="AWR21848.1"/>
    <property type="molecule type" value="Genomic_DNA"/>
</dbReference>
<dbReference type="PROSITE" id="PS01124">
    <property type="entry name" value="HTH_ARAC_FAMILY_2"/>
    <property type="match status" value="1"/>
</dbReference>
<gene>
    <name evidence="5" type="ORF">AURMO_01256</name>
</gene>
<reference evidence="5 6" key="1">
    <citation type="submission" date="2017-10" db="EMBL/GenBank/DDBJ databases">
        <title>Genome of an Actinobacterium that displays light-enhanced growth.</title>
        <authorList>
            <person name="Maresca J.A."/>
            <person name="Hempel P."/>
            <person name="Shevchenko O."/>
            <person name="Miller K.J."/>
            <person name="Hahn M.W."/>
        </authorList>
    </citation>
    <scope>NUCLEOTIDE SEQUENCE [LARGE SCALE GENOMIC DNA]</scope>
    <source>
        <strain evidence="5 6">MWH-Mo1</strain>
    </source>
</reference>
<protein>
    <submittedName>
        <fullName evidence="5">HTH-type transcriptional regulator YesS</fullName>
    </submittedName>
</protein>
<evidence type="ECO:0000256" key="1">
    <source>
        <dbReference type="ARBA" id="ARBA00023015"/>
    </source>
</evidence>
<accession>A0A2Z3S4T4</accession>
<name>A0A2Z3S4T4_9MICO</name>
<sequence length="334" mass="37246">MEAPLSERVIKPLLSGDTRPATIAEEILTLSPYREVIPLQPNESFRFLNHDYPSEIARWQYHPEFEIHLIREGTGSFIIGDTVGAFTAGQVYLMGSGLPHDWMSDLEPGQVIRNRDAVIQFEREWLAKCSETIPEIADTRHLLQESSRGILFTGETAEKAAIEIEAVGVTEGIARIAHLMNILSLMANAPADEKELIANEWYTEPSSRDEATAADTGIAYIFENLRSNIRMSEAARLAAMSEPTFSKYFRKVSGLTFSDMVKKLRIAHACRLLEQTDKAVSAIAEDSGYTNLANFNKQFLSEVGMTPREYRNLDEADRPGAKVLSLGTKAPTSY</sequence>
<dbReference type="Proteomes" id="UP000246894">
    <property type="component" value="Chromosome"/>
</dbReference>
<dbReference type="KEGG" id="aum:AURMO_01256"/>
<dbReference type="Gene3D" id="1.10.10.60">
    <property type="entry name" value="Homeodomain-like"/>
    <property type="match status" value="2"/>
</dbReference>
<dbReference type="PANTHER" id="PTHR43280:SF27">
    <property type="entry name" value="TRANSCRIPTIONAL REGULATOR MTLR"/>
    <property type="match status" value="1"/>
</dbReference>
<dbReference type="CDD" id="cd06976">
    <property type="entry name" value="cupin_MtlR-like_N"/>
    <property type="match status" value="1"/>
</dbReference>
<dbReference type="OrthoDB" id="9799345at2"/>
<dbReference type="Pfam" id="PF12833">
    <property type="entry name" value="HTH_18"/>
    <property type="match status" value="1"/>
</dbReference>